<keyword evidence="7" id="KW-1185">Reference proteome</keyword>
<dbReference type="SUPFAM" id="SSF56059">
    <property type="entry name" value="Glutathione synthetase ATP-binding domain-like"/>
    <property type="match status" value="1"/>
</dbReference>
<dbReference type="EMBL" id="BAABAS010000020">
    <property type="protein sequence ID" value="GAA4238667.1"/>
    <property type="molecule type" value="Genomic_DNA"/>
</dbReference>
<evidence type="ECO:0000256" key="3">
    <source>
        <dbReference type="ARBA" id="ARBA00022840"/>
    </source>
</evidence>
<evidence type="ECO:0000256" key="1">
    <source>
        <dbReference type="ARBA" id="ARBA00022598"/>
    </source>
</evidence>
<dbReference type="PANTHER" id="PTHR43585">
    <property type="entry name" value="FUMIPYRROLE BIOSYNTHESIS PROTEIN C"/>
    <property type="match status" value="1"/>
</dbReference>
<dbReference type="Proteomes" id="UP001501710">
    <property type="component" value="Unassembled WGS sequence"/>
</dbReference>
<dbReference type="PROSITE" id="PS50975">
    <property type="entry name" value="ATP_GRASP"/>
    <property type="match status" value="1"/>
</dbReference>
<keyword evidence="2 4" id="KW-0547">Nucleotide-binding</keyword>
<evidence type="ECO:0000313" key="6">
    <source>
        <dbReference type="EMBL" id="GAA4238667.1"/>
    </source>
</evidence>
<protein>
    <submittedName>
        <fullName evidence="6">ATP-grasp domain-containing protein</fullName>
    </submittedName>
</protein>
<comment type="caution">
    <text evidence="6">The sequence shown here is derived from an EMBL/GenBank/DDBJ whole genome shotgun (WGS) entry which is preliminary data.</text>
</comment>
<gene>
    <name evidence="6" type="ORF">GCM10022254_55540</name>
</gene>
<dbReference type="NCBIfam" id="NF005543">
    <property type="entry name" value="PRK07206.1"/>
    <property type="match status" value="1"/>
</dbReference>
<dbReference type="RefSeq" id="WP_344902241.1">
    <property type="nucleotide sequence ID" value="NZ_BAABAS010000020.1"/>
</dbReference>
<evidence type="ECO:0000256" key="2">
    <source>
        <dbReference type="ARBA" id="ARBA00022741"/>
    </source>
</evidence>
<dbReference type="Pfam" id="PF13535">
    <property type="entry name" value="ATP-grasp_4"/>
    <property type="match status" value="1"/>
</dbReference>
<evidence type="ECO:0000259" key="5">
    <source>
        <dbReference type="PROSITE" id="PS50975"/>
    </source>
</evidence>
<evidence type="ECO:0000313" key="7">
    <source>
        <dbReference type="Proteomes" id="UP001501710"/>
    </source>
</evidence>
<dbReference type="PANTHER" id="PTHR43585:SF2">
    <property type="entry name" value="ATP-GRASP ENZYME FSQD"/>
    <property type="match status" value="1"/>
</dbReference>
<keyword evidence="1" id="KW-0436">Ligase</keyword>
<dbReference type="InterPro" id="IPR052032">
    <property type="entry name" value="ATP-dep_AA_Ligase"/>
</dbReference>
<dbReference type="Gene3D" id="3.30.470.20">
    <property type="entry name" value="ATP-grasp fold, B domain"/>
    <property type="match status" value="1"/>
</dbReference>
<proteinExistence type="predicted"/>
<dbReference type="InterPro" id="IPR011761">
    <property type="entry name" value="ATP-grasp"/>
</dbReference>
<keyword evidence="3 4" id="KW-0067">ATP-binding</keyword>
<feature type="domain" description="ATP-grasp" evidence="5">
    <location>
        <begin position="112"/>
        <end position="313"/>
    </location>
</feature>
<accession>A0ABP8CFK2</accession>
<reference evidence="7" key="1">
    <citation type="journal article" date="2019" name="Int. J. Syst. Evol. Microbiol.">
        <title>The Global Catalogue of Microorganisms (GCM) 10K type strain sequencing project: providing services to taxonomists for standard genome sequencing and annotation.</title>
        <authorList>
            <consortium name="The Broad Institute Genomics Platform"/>
            <consortium name="The Broad Institute Genome Sequencing Center for Infectious Disease"/>
            <person name="Wu L."/>
            <person name="Ma J."/>
        </authorList>
    </citation>
    <scope>NUCLEOTIDE SEQUENCE [LARGE SCALE GENOMIC DNA]</scope>
    <source>
        <strain evidence="7">JCM 17440</strain>
    </source>
</reference>
<sequence length="411" mass="44347">MTARTVAIVDPYSSGVLYAPALREAGFRPIAVLSWPLPADSFTATFRANDFDTILTASKNVVPQLTKLKPLAIIPGSESGVALADDLSQKLTPSLAHVPELTPSRSHKGHMAKAISSAGLAMTPTICVRSVQEATAPLTTTEFAGHDLVIKPATSVSTDGVTLVPAGEDWRPAVTALIGRTNATGVTNKEVVIQRRLFGTEYVVNTFSHDGHHVVTDVCRYTKTTTNDSFAVYQDVEFLPADDPMHTDTINYVRKALDALGFRFGPAHTEVMLTNEGPRLVEVNSRLAGSGMAAAAELATGDNGARRTIRYLLGSRDFPATTTLKRSVSVAMFLARHDGVVTNAETLDRIRHLPTCRNLVVNVRNGDKIAKTTDLLSSLRLGWALFAHRDPARVKRDHAQARAYAAELTTL</sequence>
<organism evidence="6 7">
    <name type="scientific">Actinomadura meridiana</name>
    <dbReference type="NCBI Taxonomy" id="559626"/>
    <lineage>
        <taxon>Bacteria</taxon>
        <taxon>Bacillati</taxon>
        <taxon>Actinomycetota</taxon>
        <taxon>Actinomycetes</taxon>
        <taxon>Streptosporangiales</taxon>
        <taxon>Thermomonosporaceae</taxon>
        <taxon>Actinomadura</taxon>
    </lineage>
</organism>
<name>A0ABP8CFK2_9ACTN</name>
<evidence type="ECO:0000256" key="4">
    <source>
        <dbReference type="PROSITE-ProRule" id="PRU00409"/>
    </source>
</evidence>